<feature type="region of interest" description="Disordered" evidence="1">
    <location>
        <begin position="20"/>
        <end position="40"/>
    </location>
</feature>
<evidence type="ECO:0000256" key="2">
    <source>
        <dbReference type="SAM" id="SignalP"/>
    </source>
</evidence>
<keyword evidence="2" id="KW-0732">Signal</keyword>
<reference evidence="3 4" key="1">
    <citation type="submission" date="2020-08" db="EMBL/GenBank/DDBJ databases">
        <title>Genomic Encyclopedia of Type Strains, Phase IV (KMG-IV): sequencing the most valuable type-strain genomes for metagenomic binning, comparative biology and taxonomic classification.</title>
        <authorList>
            <person name="Goeker M."/>
        </authorList>
    </citation>
    <scope>NUCLEOTIDE SEQUENCE [LARGE SCALE GENOMIC DNA]</scope>
    <source>
        <strain evidence="3 4">DSM 27026</strain>
    </source>
</reference>
<dbReference type="PROSITE" id="PS51257">
    <property type="entry name" value="PROKAR_LIPOPROTEIN"/>
    <property type="match status" value="1"/>
</dbReference>
<feature type="compositionally biased region" description="Low complexity" evidence="1">
    <location>
        <begin position="73"/>
        <end position="89"/>
    </location>
</feature>
<protein>
    <recommendedName>
        <fullName evidence="5">Lipoprotein</fullName>
    </recommendedName>
</protein>
<comment type="caution">
    <text evidence="3">The sequence shown here is derived from an EMBL/GenBank/DDBJ whole genome shotgun (WGS) entry which is preliminary data.</text>
</comment>
<dbReference type="AlphaFoldDB" id="A0A840VFM1"/>
<dbReference type="RefSeq" id="WP_183265017.1">
    <property type="nucleotide sequence ID" value="NZ_JACHFJ010000001.1"/>
</dbReference>
<name>A0A840VFM1_9PROT</name>
<feature type="signal peptide" evidence="2">
    <location>
        <begin position="1"/>
        <end position="18"/>
    </location>
</feature>
<dbReference type="EMBL" id="JACHFJ010000001">
    <property type="protein sequence ID" value="MBB5372015.1"/>
    <property type="molecule type" value="Genomic_DNA"/>
</dbReference>
<evidence type="ECO:0000313" key="4">
    <source>
        <dbReference type="Proteomes" id="UP000553706"/>
    </source>
</evidence>
<gene>
    <name evidence="3" type="ORF">HNP71_000239</name>
</gene>
<feature type="compositionally biased region" description="Low complexity" evidence="1">
    <location>
        <begin position="99"/>
        <end position="115"/>
    </location>
</feature>
<feature type="compositionally biased region" description="Low complexity" evidence="1">
    <location>
        <begin position="20"/>
        <end position="35"/>
    </location>
</feature>
<keyword evidence="4" id="KW-1185">Reference proteome</keyword>
<evidence type="ECO:0000313" key="3">
    <source>
        <dbReference type="EMBL" id="MBB5372015.1"/>
    </source>
</evidence>
<accession>A0A840VFM1</accession>
<proteinExistence type="predicted"/>
<evidence type="ECO:0000256" key="1">
    <source>
        <dbReference type="SAM" id="MobiDB-lite"/>
    </source>
</evidence>
<feature type="region of interest" description="Disordered" evidence="1">
    <location>
        <begin position="58"/>
        <end position="115"/>
    </location>
</feature>
<sequence>MRGVLLAVLAAASLVACATQPEAASKSASEQAAAPTKQLHQVESAAYERGFLAGRRYQAKLDGSRPPLPCTAPPVSGTAAPAPAALTPAPAAPQPSPLPSSSYAPSGPAQPVTLP</sequence>
<dbReference type="Proteomes" id="UP000553706">
    <property type="component" value="Unassembled WGS sequence"/>
</dbReference>
<evidence type="ECO:0008006" key="5">
    <source>
        <dbReference type="Google" id="ProtNLM"/>
    </source>
</evidence>
<feature type="chain" id="PRO_5032766304" description="Lipoprotein" evidence="2">
    <location>
        <begin position="19"/>
        <end position="115"/>
    </location>
</feature>
<organism evidence="3 4">
    <name type="scientific">Acidocella aromatica</name>
    <dbReference type="NCBI Taxonomy" id="1303579"/>
    <lineage>
        <taxon>Bacteria</taxon>
        <taxon>Pseudomonadati</taxon>
        <taxon>Pseudomonadota</taxon>
        <taxon>Alphaproteobacteria</taxon>
        <taxon>Acetobacterales</taxon>
        <taxon>Acidocellaceae</taxon>
        <taxon>Acidocella</taxon>
    </lineage>
</organism>